<comment type="caution">
    <text evidence="1">The sequence shown here is derived from an EMBL/GenBank/DDBJ whole genome shotgun (WGS) entry which is preliminary data.</text>
</comment>
<organism evidence="1 2">
    <name type="scientific">Funneliformis caledonium</name>
    <dbReference type="NCBI Taxonomy" id="1117310"/>
    <lineage>
        <taxon>Eukaryota</taxon>
        <taxon>Fungi</taxon>
        <taxon>Fungi incertae sedis</taxon>
        <taxon>Mucoromycota</taxon>
        <taxon>Glomeromycotina</taxon>
        <taxon>Glomeromycetes</taxon>
        <taxon>Glomerales</taxon>
        <taxon>Glomeraceae</taxon>
        <taxon>Funneliformis</taxon>
    </lineage>
</organism>
<evidence type="ECO:0000313" key="2">
    <source>
        <dbReference type="Proteomes" id="UP000789570"/>
    </source>
</evidence>
<protein>
    <submittedName>
        <fullName evidence="1">6353_t:CDS:1</fullName>
    </submittedName>
</protein>
<proteinExistence type="predicted"/>
<evidence type="ECO:0000313" key="1">
    <source>
        <dbReference type="EMBL" id="CAG8523327.1"/>
    </source>
</evidence>
<dbReference type="AlphaFoldDB" id="A0A9N9ABL9"/>
<accession>A0A9N9ABL9</accession>
<dbReference type="EMBL" id="CAJVPQ010000960">
    <property type="protein sequence ID" value="CAG8523327.1"/>
    <property type="molecule type" value="Genomic_DNA"/>
</dbReference>
<sequence>MEENVNFDDYVHKEENLTMRVNYLQLIDKDRDSKHVEEPYTTKFLPLRTINLR</sequence>
<dbReference type="Proteomes" id="UP000789570">
    <property type="component" value="Unassembled WGS sequence"/>
</dbReference>
<name>A0A9N9ABL9_9GLOM</name>
<reference evidence="1" key="1">
    <citation type="submission" date="2021-06" db="EMBL/GenBank/DDBJ databases">
        <authorList>
            <person name="Kallberg Y."/>
            <person name="Tangrot J."/>
            <person name="Rosling A."/>
        </authorList>
    </citation>
    <scope>NUCLEOTIDE SEQUENCE</scope>
    <source>
        <strain evidence="1">UK204</strain>
    </source>
</reference>
<gene>
    <name evidence="1" type="ORF">FCALED_LOCUS4813</name>
</gene>
<keyword evidence="2" id="KW-1185">Reference proteome</keyword>